<evidence type="ECO:0000256" key="8">
    <source>
        <dbReference type="PROSITE-ProRule" id="PRU01360"/>
    </source>
</evidence>
<keyword evidence="5 9" id="KW-0798">TonB box</keyword>
<dbReference type="PANTHER" id="PTHR30069">
    <property type="entry name" value="TONB-DEPENDENT OUTER MEMBRANE RECEPTOR"/>
    <property type="match status" value="1"/>
</dbReference>
<dbReference type="PROSITE" id="PS52016">
    <property type="entry name" value="TONB_DEPENDENT_REC_3"/>
    <property type="match status" value="1"/>
</dbReference>
<evidence type="ECO:0000259" key="11">
    <source>
        <dbReference type="Pfam" id="PF00593"/>
    </source>
</evidence>
<evidence type="ECO:0000256" key="10">
    <source>
        <dbReference type="SAM" id="SignalP"/>
    </source>
</evidence>
<dbReference type="SUPFAM" id="SSF56935">
    <property type="entry name" value="Porins"/>
    <property type="match status" value="1"/>
</dbReference>
<name>A0ABP8HSM4_9GAMM</name>
<dbReference type="EMBL" id="BAABFU010000001">
    <property type="protein sequence ID" value="GAA4343790.1"/>
    <property type="molecule type" value="Genomic_DNA"/>
</dbReference>
<keyword evidence="14" id="KW-1185">Reference proteome</keyword>
<keyword evidence="13" id="KW-0675">Receptor</keyword>
<dbReference type="InterPro" id="IPR012910">
    <property type="entry name" value="Plug_dom"/>
</dbReference>
<dbReference type="InterPro" id="IPR037066">
    <property type="entry name" value="Plug_dom_sf"/>
</dbReference>
<reference evidence="14" key="1">
    <citation type="journal article" date="2019" name="Int. J. Syst. Evol. Microbiol.">
        <title>The Global Catalogue of Microorganisms (GCM) 10K type strain sequencing project: providing services to taxonomists for standard genome sequencing and annotation.</title>
        <authorList>
            <consortium name="The Broad Institute Genomics Platform"/>
            <consortium name="The Broad Institute Genome Sequencing Center for Infectious Disease"/>
            <person name="Wu L."/>
            <person name="Ma J."/>
        </authorList>
    </citation>
    <scope>NUCLEOTIDE SEQUENCE [LARGE SCALE GENOMIC DNA]</scope>
    <source>
        <strain evidence="14">JCM 17727</strain>
    </source>
</reference>
<dbReference type="InterPro" id="IPR000531">
    <property type="entry name" value="Beta-barrel_TonB"/>
</dbReference>
<comment type="caution">
    <text evidence="13">The sequence shown here is derived from an EMBL/GenBank/DDBJ whole genome shotgun (WGS) entry which is preliminary data.</text>
</comment>
<feature type="domain" description="TonB-dependent receptor plug" evidence="12">
    <location>
        <begin position="52"/>
        <end position="161"/>
    </location>
</feature>
<feature type="chain" id="PRO_5046377569" evidence="10">
    <location>
        <begin position="21"/>
        <end position="694"/>
    </location>
</feature>
<evidence type="ECO:0000313" key="14">
    <source>
        <dbReference type="Proteomes" id="UP001501294"/>
    </source>
</evidence>
<keyword evidence="10" id="KW-0732">Signal</keyword>
<dbReference type="InterPro" id="IPR036942">
    <property type="entry name" value="Beta-barrel_TonB_sf"/>
</dbReference>
<feature type="signal peptide" evidence="10">
    <location>
        <begin position="1"/>
        <end position="20"/>
    </location>
</feature>
<accession>A0ABP8HSM4</accession>
<dbReference type="Proteomes" id="UP001501294">
    <property type="component" value="Unassembled WGS sequence"/>
</dbReference>
<protein>
    <submittedName>
        <fullName evidence="13">TonB-dependent receptor</fullName>
    </submittedName>
</protein>
<evidence type="ECO:0000256" key="1">
    <source>
        <dbReference type="ARBA" id="ARBA00004571"/>
    </source>
</evidence>
<gene>
    <name evidence="13" type="ORF">GCM10023150_02590</name>
</gene>
<sequence>MMKMKLSALTILITATAVNANDETSDTLTTDQSYEVMVIEGQRTNLIGSSQSASEGVIGQVELSQRPMLRTGEILEMVPGLVVTQHSGTGKANQYFLRGFNLDHGTDFATSIDGMPINMRSHGHGQGYTDLNFIIEEAIEQITYKKGSYYADVGDFSGAGTALINTQERVEQGFVELTLGEDSYQELTSVNSFQGDDVSWLYALNLNYYDGPWTDIEEDLNRKNVWLKRSQTFDDMTFDATLMLYDNSWNSADQIPRRAVEQGIIGELGSLDTTVGGESDRYSLNLQWYNENFSANIYAIEYNLNLWSNFTYFLDDENNGDQFEQVDQRTIYGGSFNYTFPQSDSIVTHSVGAEVRYDDIDEVGLYKTQDRDRLGVIRSDRVGELSLGAYYEATVQWTENLKSVTGLRYDYYDFDVNSLSNSNINGVDLTQNNGQDTDDLLSAKASLIYSMSPEWETYLSVGQGFHSNDARGVTGRVDPATGQPIDSVDPLVRSLGYELGIRGFITDRLNTSLSLWALDLDSELLFVGDAGNTEANGASERLGLEWTAYYRLNDTWSFDLEYAYTDAKYSDVAAGEGDQIPGAIEHVLQAGVSANFANGWFMNSRVRYFGERPLEETGTVLSDSSTLANIRLGFREDNWTFKVDVLNALDSNDHDIDYYYPSRLSSEASGVGTEDIHYHVLEPRTVRLSATYHF</sequence>
<evidence type="ECO:0000256" key="9">
    <source>
        <dbReference type="RuleBase" id="RU003357"/>
    </source>
</evidence>
<comment type="similarity">
    <text evidence="8 9">Belongs to the TonB-dependent receptor family.</text>
</comment>
<dbReference type="Pfam" id="PF07715">
    <property type="entry name" value="Plug"/>
    <property type="match status" value="1"/>
</dbReference>
<keyword evidence="4 8" id="KW-0812">Transmembrane</keyword>
<dbReference type="PANTHER" id="PTHR30069:SF36">
    <property type="entry name" value="BLL6948 PROTEIN"/>
    <property type="match status" value="1"/>
</dbReference>
<dbReference type="Pfam" id="PF00593">
    <property type="entry name" value="TonB_dep_Rec_b-barrel"/>
    <property type="match status" value="1"/>
</dbReference>
<evidence type="ECO:0000256" key="3">
    <source>
        <dbReference type="ARBA" id="ARBA00022452"/>
    </source>
</evidence>
<evidence type="ECO:0000256" key="6">
    <source>
        <dbReference type="ARBA" id="ARBA00023136"/>
    </source>
</evidence>
<keyword evidence="6 8" id="KW-0472">Membrane</keyword>
<keyword evidence="2 8" id="KW-0813">Transport</keyword>
<evidence type="ECO:0000259" key="12">
    <source>
        <dbReference type="Pfam" id="PF07715"/>
    </source>
</evidence>
<evidence type="ECO:0000256" key="5">
    <source>
        <dbReference type="ARBA" id="ARBA00023077"/>
    </source>
</evidence>
<dbReference type="Gene3D" id="2.40.170.20">
    <property type="entry name" value="TonB-dependent receptor, beta-barrel domain"/>
    <property type="match status" value="1"/>
</dbReference>
<keyword evidence="7 8" id="KW-0998">Cell outer membrane</keyword>
<dbReference type="InterPro" id="IPR039426">
    <property type="entry name" value="TonB-dep_rcpt-like"/>
</dbReference>
<evidence type="ECO:0000313" key="13">
    <source>
        <dbReference type="EMBL" id="GAA4343790.1"/>
    </source>
</evidence>
<evidence type="ECO:0000256" key="4">
    <source>
        <dbReference type="ARBA" id="ARBA00022692"/>
    </source>
</evidence>
<evidence type="ECO:0000256" key="2">
    <source>
        <dbReference type="ARBA" id="ARBA00022448"/>
    </source>
</evidence>
<organism evidence="13 14">
    <name type="scientific">Kangiella taiwanensis</name>
    <dbReference type="NCBI Taxonomy" id="1079179"/>
    <lineage>
        <taxon>Bacteria</taxon>
        <taxon>Pseudomonadati</taxon>
        <taxon>Pseudomonadota</taxon>
        <taxon>Gammaproteobacteria</taxon>
        <taxon>Kangiellales</taxon>
        <taxon>Kangiellaceae</taxon>
        <taxon>Kangiella</taxon>
    </lineage>
</organism>
<evidence type="ECO:0000256" key="7">
    <source>
        <dbReference type="ARBA" id="ARBA00023237"/>
    </source>
</evidence>
<comment type="subcellular location">
    <subcellularLocation>
        <location evidence="1 8">Cell outer membrane</location>
        <topology evidence="1 8">Multi-pass membrane protein</topology>
    </subcellularLocation>
</comment>
<feature type="domain" description="TonB-dependent receptor-like beta-barrel" evidence="11">
    <location>
        <begin position="234"/>
        <end position="647"/>
    </location>
</feature>
<dbReference type="Gene3D" id="2.170.130.10">
    <property type="entry name" value="TonB-dependent receptor, plug domain"/>
    <property type="match status" value="1"/>
</dbReference>
<proteinExistence type="inferred from homology"/>
<keyword evidence="3 8" id="KW-1134">Transmembrane beta strand</keyword>